<evidence type="ECO:0000313" key="1">
    <source>
        <dbReference type="EMBL" id="KAJ7386886.1"/>
    </source>
</evidence>
<accession>A0A9W9ZSA1</accession>
<keyword evidence="2" id="KW-1185">Reference proteome</keyword>
<dbReference type="EMBL" id="MU825875">
    <property type="protein sequence ID" value="KAJ7386886.1"/>
    <property type="molecule type" value="Genomic_DNA"/>
</dbReference>
<evidence type="ECO:0000313" key="2">
    <source>
        <dbReference type="Proteomes" id="UP001163046"/>
    </source>
</evidence>
<gene>
    <name evidence="1" type="ORF">OS493_006920</name>
</gene>
<protein>
    <submittedName>
        <fullName evidence="1">Uncharacterized protein</fullName>
    </submittedName>
</protein>
<organism evidence="1 2">
    <name type="scientific">Desmophyllum pertusum</name>
    <dbReference type="NCBI Taxonomy" id="174260"/>
    <lineage>
        <taxon>Eukaryota</taxon>
        <taxon>Metazoa</taxon>
        <taxon>Cnidaria</taxon>
        <taxon>Anthozoa</taxon>
        <taxon>Hexacorallia</taxon>
        <taxon>Scleractinia</taxon>
        <taxon>Caryophylliina</taxon>
        <taxon>Caryophylliidae</taxon>
        <taxon>Desmophyllum</taxon>
    </lineage>
</organism>
<sequence length="190" mass="22142">MKHFYEHLQDLGGGANKERQACIHAQNVRNLLDQLDSKNDTISCIIEDGGMHMWRKWGKPILEQNKMRPGTVKSYFSSVGKFLKFIINKVADETRDFPSIDEWSLRLANNVLNRLPDWRTSISRTFSHKKWQKVLEVTRRLPPVSTINDLMSTEPAKEAITTLNKNFRRKYNRAFTVYLLSCLKSISEEI</sequence>
<comment type="caution">
    <text evidence="1">The sequence shown here is derived from an EMBL/GenBank/DDBJ whole genome shotgun (WGS) entry which is preliminary data.</text>
</comment>
<name>A0A9W9ZSA1_9CNID</name>
<dbReference type="AlphaFoldDB" id="A0A9W9ZSA1"/>
<proteinExistence type="predicted"/>
<dbReference type="Proteomes" id="UP001163046">
    <property type="component" value="Unassembled WGS sequence"/>
</dbReference>
<reference evidence="1" key="1">
    <citation type="submission" date="2023-01" db="EMBL/GenBank/DDBJ databases">
        <title>Genome assembly of the deep-sea coral Lophelia pertusa.</title>
        <authorList>
            <person name="Herrera S."/>
            <person name="Cordes E."/>
        </authorList>
    </citation>
    <scope>NUCLEOTIDE SEQUENCE</scope>
    <source>
        <strain evidence="1">USNM1676648</strain>
        <tissue evidence="1">Polyp</tissue>
    </source>
</reference>